<protein>
    <submittedName>
        <fullName evidence="3">Uncharacterized protein</fullName>
    </submittedName>
</protein>
<dbReference type="EMBL" id="JACTNZ010000011">
    <property type="protein sequence ID" value="KAG5523806.1"/>
    <property type="molecule type" value="Genomic_DNA"/>
</dbReference>
<keyword evidence="4" id="KW-1185">Reference proteome</keyword>
<feature type="region of interest" description="Disordered" evidence="2">
    <location>
        <begin position="69"/>
        <end position="88"/>
    </location>
</feature>
<keyword evidence="1" id="KW-0175">Coiled coil</keyword>
<dbReference type="Proteomes" id="UP000823749">
    <property type="component" value="Chromosome 11"/>
</dbReference>
<reference evidence="3" key="1">
    <citation type="submission" date="2020-08" db="EMBL/GenBank/DDBJ databases">
        <title>Plant Genome Project.</title>
        <authorList>
            <person name="Zhang R.-G."/>
        </authorList>
    </citation>
    <scope>NUCLEOTIDE SEQUENCE</scope>
    <source>
        <strain evidence="3">WSP0</strain>
        <tissue evidence="3">Leaf</tissue>
    </source>
</reference>
<evidence type="ECO:0000313" key="3">
    <source>
        <dbReference type="EMBL" id="KAG5523806.1"/>
    </source>
</evidence>
<name>A0AAV6I5L2_9ERIC</name>
<feature type="coiled-coil region" evidence="1">
    <location>
        <begin position="26"/>
        <end position="53"/>
    </location>
</feature>
<proteinExistence type="predicted"/>
<accession>A0AAV6I5L2</accession>
<organism evidence="3 4">
    <name type="scientific">Rhododendron griersonianum</name>
    <dbReference type="NCBI Taxonomy" id="479676"/>
    <lineage>
        <taxon>Eukaryota</taxon>
        <taxon>Viridiplantae</taxon>
        <taxon>Streptophyta</taxon>
        <taxon>Embryophyta</taxon>
        <taxon>Tracheophyta</taxon>
        <taxon>Spermatophyta</taxon>
        <taxon>Magnoliopsida</taxon>
        <taxon>eudicotyledons</taxon>
        <taxon>Gunneridae</taxon>
        <taxon>Pentapetalae</taxon>
        <taxon>asterids</taxon>
        <taxon>Ericales</taxon>
        <taxon>Ericaceae</taxon>
        <taxon>Ericoideae</taxon>
        <taxon>Rhodoreae</taxon>
        <taxon>Rhododendron</taxon>
    </lineage>
</organism>
<gene>
    <name evidence="3" type="ORF">RHGRI_030708</name>
</gene>
<comment type="caution">
    <text evidence="3">The sequence shown here is derived from an EMBL/GenBank/DDBJ whole genome shotgun (WGS) entry which is preliminary data.</text>
</comment>
<evidence type="ECO:0000313" key="4">
    <source>
        <dbReference type="Proteomes" id="UP000823749"/>
    </source>
</evidence>
<sequence>MLAETNRLGEVKFRQKDTAVQLGQQLETARGKGKEAEANFEKAMEELGKAEENVPEGLDLTITEINDDEAGPSTHVVLPISNATPSQL</sequence>
<dbReference type="AlphaFoldDB" id="A0AAV6I5L2"/>
<evidence type="ECO:0000256" key="2">
    <source>
        <dbReference type="SAM" id="MobiDB-lite"/>
    </source>
</evidence>
<evidence type="ECO:0000256" key="1">
    <source>
        <dbReference type="SAM" id="Coils"/>
    </source>
</evidence>